<gene>
    <name evidence="2" type="ORF">AK812_SmicGene11829</name>
</gene>
<dbReference type="Proteomes" id="UP000186817">
    <property type="component" value="Unassembled WGS sequence"/>
</dbReference>
<name>A0A1Q9ECA2_SYMMI</name>
<accession>A0A1Q9ECA2</accession>
<evidence type="ECO:0000313" key="3">
    <source>
        <dbReference type="Proteomes" id="UP000186817"/>
    </source>
</evidence>
<proteinExistence type="predicted"/>
<organism evidence="2 3">
    <name type="scientific">Symbiodinium microadriaticum</name>
    <name type="common">Dinoflagellate</name>
    <name type="synonym">Zooxanthella microadriatica</name>
    <dbReference type="NCBI Taxonomy" id="2951"/>
    <lineage>
        <taxon>Eukaryota</taxon>
        <taxon>Sar</taxon>
        <taxon>Alveolata</taxon>
        <taxon>Dinophyceae</taxon>
        <taxon>Suessiales</taxon>
        <taxon>Symbiodiniaceae</taxon>
        <taxon>Symbiodinium</taxon>
    </lineage>
</organism>
<protein>
    <submittedName>
        <fullName evidence="2">Uncharacterized protein</fullName>
    </submittedName>
</protein>
<dbReference type="OrthoDB" id="432672at2759"/>
<evidence type="ECO:0000256" key="1">
    <source>
        <dbReference type="SAM" id="MobiDB-lite"/>
    </source>
</evidence>
<dbReference type="AlphaFoldDB" id="A0A1Q9ECA2"/>
<feature type="region of interest" description="Disordered" evidence="1">
    <location>
        <begin position="124"/>
        <end position="194"/>
    </location>
</feature>
<feature type="compositionally biased region" description="Low complexity" evidence="1">
    <location>
        <begin position="173"/>
        <end position="183"/>
    </location>
</feature>
<sequence>MSSCSSRQWKAKAQPPQAEHQPNLPALRAGNGFAEEASAAAPSGFDVLARQDISSNRQQRHRHQSAAWGSWSNYGYGYGYYQTQDPTWSTGPWQSWPTWNPADGYSNSEWFAGPQVRRSGEFRVHRRQNAQAQSVDESIPESASVDLRPEQLLRRSPRQSEGEEERTPEHSFAPPAAGAPADADGSRPSSGFVETTMPSAAVEDAAENNALLRPDALSAPIEALPHEDGLEGLSEEPRPRSWLTGAPDALAYIEDFLAHTEEPQVVEDWEDMAEDLAEDREPPWYNVPYLLRYRFRKPTSDSSLEGLPKLGRRPKPAVPARVPGCFDEDHGDNDDNRHHYTHYHFNYSYHYHYQFHCDDCYC</sequence>
<feature type="region of interest" description="Disordered" evidence="1">
    <location>
        <begin position="1"/>
        <end position="40"/>
    </location>
</feature>
<reference evidence="2 3" key="1">
    <citation type="submission" date="2016-02" db="EMBL/GenBank/DDBJ databases">
        <title>Genome analysis of coral dinoflagellate symbionts highlights evolutionary adaptations to a symbiotic lifestyle.</title>
        <authorList>
            <person name="Aranda M."/>
            <person name="Li Y."/>
            <person name="Liew Y.J."/>
            <person name="Baumgarten S."/>
            <person name="Simakov O."/>
            <person name="Wilson M."/>
            <person name="Piel J."/>
            <person name="Ashoor H."/>
            <person name="Bougouffa S."/>
            <person name="Bajic V.B."/>
            <person name="Ryu T."/>
            <person name="Ravasi T."/>
            <person name="Bayer T."/>
            <person name="Micklem G."/>
            <person name="Kim H."/>
            <person name="Bhak J."/>
            <person name="Lajeunesse T.C."/>
            <person name="Voolstra C.R."/>
        </authorList>
    </citation>
    <scope>NUCLEOTIDE SEQUENCE [LARGE SCALE GENOMIC DNA]</scope>
    <source>
        <strain evidence="2 3">CCMP2467</strain>
    </source>
</reference>
<feature type="compositionally biased region" description="Basic and acidic residues" evidence="1">
    <location>
        <begin position="147"/>
        <end position="169"/>
    </location>
</feature>
<dbReference type="EMBL" id="LSRX01000195">
    <property type="protein sequence ID" value="OLQ05066.1"/>
    <property type="molecule type" value="Genomic_DNA"/>
</dbReference>
<comment type="caution">
    <text evidence="2">The sequence shown here is derived from an EMBL/GenBank/DDBJ whole genome shotgun (WGS) entry which is preliminary data.</text>
</comment>
<keyword evidence="3" id="KW-1185">Reference proteome</keyword>
<evidence type="ECO:0000313" key="2">
    <source>
        <dbReference type="EMBL" id="OLQ05066.1"/>
    </source>
</evidence>